<sequence>MSKEVMARFLNKRKAVEIESSSDFVVDVNNLPSDPHDRKAIASYNVNQRDDVIRVYLLRGPCQPTGIKYPQSTFQCKELRKFKKEWYDRKEYKGWLEYSIKSERVFCLCCYLFRSEFGDHRDTFLLNGYNNWKKST</sequence>
<evidence type="ECO:0000313" key="1">
    <source>
        <dbReference type="EMBL" id="KAF5777614.1"/>
    </source>
</evidence>
<protein>
    <submittedName>
        <fullName evidence="1">Transcription factor and/or regulators TTF-type(Zn) family</fullName>
    </submittedName>
</protein>
<gene>
    <name evidence="1" type="ORF">HanXRQr2_Chr12g0537771</name>
</gene>
<dbReference type="EMBL" id="MNCJ02000327">
    <property type="protein sequence ID" value="KAF5777614.1"/>
    <property type="molecule type" value="Genomic_DNA"/>
</dbReference>
<dbReference type="PANTHER" id="PTHR45749">
    <property type="match status" value="1"/>
</dbReference>
<dbReference type="AlphaFoldDB" id="A0A9K3HFZ9"/>
<dbReference type="Gramene" id="mRNA:HanXRQr2_Chr12g0537771">
    <property type="protein sequence ID" value="CDS:HanXRQr2_Chr12g0537771.1"/>
    <property type="gene ID" value="HanXRQr2_Chr12g0537771"/>
</dbReference>
<evidence type="ECO:0000313" key="2">
    <source>
        <dbReference type="Proteomes" id="UP000215914"/>
    </source>
</evidence>
<reference evidence="1" key="1">
    <citation type="journal article" date="2017" name="Nature">
        <title>The sunflower genome provides insights into oil metabolism, flowering and Asterid evolution.</title>
        <authorList>
            <person name="Badouin H."/>
            <person name="Gouzy J."/>
            <person name="Grassa C.J."/>
            <person name="Murat F."/>
            <person name="Staton S.E."/>
            <person name="Cottret L."/>
            <person name="Lelandais-Briere C."/>
            <person name="Owens G.L."/>
            <person name="Carrere S."/>
            <person name="Mayjonade B."/>
            <person name="Legrand L."/>
            <person name="Gill N."/>
            <person name="Kane N.C."/>
            <person name="Bowers J.E."/>
            <person name="Hubner S."/>
            <person name="Bellec A."/>
            <person name="Berard A."/>
            <person name="Berges H."/>
            <person name="Blanchet N."/>
            <person name="Boniface M.C."/>
            <person name="Brunel D."/>
            <person name="Catrice O."/>
            <person name="Chaidir N."/>
            <person name="Claudel C."/>
            <person name="Donnadieu C."/>
            <person name="Faraut T."/>
            <person name="Fievet G."/>
            <person name="Helmstetter N."/>
            <person name="King M."/>
            <person name="Knapp S.J."/>
            <person name="Lai Z."/>
            <person name="Le Paslier M.C."/>
            <person name="Lippi Y."/>
            <person name="Lorenzon L."/>
            <person name="Mandel J.R."/>
            <person name="Marage G."/>
            <person name="Marchand G."/>
            <person name="Marquand E."/>
            <person name="Bret-Mestries E."/>
            <person name="Morien E."/>
            <person name="Nambeesan S."/>
            <person name="Nguyen T."/>
            <person name="Pegot-Espagnet P."/>
            <person name="Pouilly N."/>
            <person name="Raftis F."/>
            <person name="Sallet E."/>
            <person name="Schiex T."/>
            <person name="Thomas J."/>
            <person name="Vandecasteele C."/>
            <person name="Vares D."/>
            <person name="Vear F."/>
            <person name="Vautrin S."/>
            <person name="Crespi M."/>
            <person name="Mangin B."/>
            <person name="Burke J.M."/>
            <person name="Salse J."/>
            <person name="Munos S."/>
            <person name="Vincourt P."/>
            <person name="Rieseberg L.H."/>
            <person name="Langlade N.B."/>
        </authorList>
    </citation>
    <scope>NUCLEOTIDE SEQUENCE</scope>
    <source>
        <tissue evidence="1">Leaves</tissue>
    </source>
</reference>
<dbReference type="Proteomes" id="UP000215914">
    <property type="component" value="Unassembled WGS sequence"/>
</dbReference>
<name>A0A9K3HFZ9_HELAN</name>
<organism evidence="1 2">
    <name type="scientific">Helianthus annuus</name>
    <name type="common">Common sunflower</name>
    <dbReference type="NCBI Taxonomy" id="4232"/>
    <lineage>
        <taxon>Eukaryota</taxon>
        <taxon>Viridiplantae</taxon>
        <taxon>Streptophyta</taxon>
        <taxon>Embryophyta</taxon>
        <taxon>Tracheophyta</taxon>
        <taxon>Spermatophyta</taxon>
        <taxon>Magnoliopsida</taxon>
        <taxon>eudicotyledons</taxon>
        <taxon>Gunneridae</taxon>
        <taxon>Pentapetalae</taxon>
        <taxon>asterids</taxon>
        <taxon>campanulids</taxon>
        <taxon>Asterales</taxon>
        <taxon>Asteraceae</taxon>
        <taxon>Asteroideae</taxon>
        <taxon>Heliantheae alliance</taxon>
        <taxon>Heliantheae</taxon>
        <taxon>Helianthus</taxon>
    </lineage>
</organism>
<reference evidence="1" key="2">
    <citation type="submission" date="2020-06" db="EMBL/GenBank/DDBJ databases">
        <title>Helianthus annuus Genome sequencing and assembly Release 2.</title>
        <authorList>
            <person name="Gouzy J."/>
            <person name="Langlade N."/>
            <person name="Munos S."/>
        </authorList>
    </citation>
    <scope>NUCLEOTIDE SEQUENCE</scope>
    <source>
        <tissue evidence="1">Leaves</tissue>
    </source>
</reference>
<keyword evidence="2" id="KW-1185">Reference proteome</keyword>
<dbReference type="PANTHER" id="PTHR45749:SF34">
    <property type="entry name" value="ZINC FINGER MYM-TYPE PROTEIN 1-LIKE"/>
    <property type="match status" value="1"/>
</dbReference>
<proteinExistence type="predicted"/>
<comment type="caution">
    <text evidence="1">The sequence shown here is derived from an EMBL/GenBank/DDBJ whole genome shotgun (WGS) entry which is preliminary data.</text>
</comment>
<accession>A0A9K3HFZ9</accession>